<feature type="non-terminal residue" evidence="1">
    <location>
        <position position="57"/>
    </location>
</feature>
<sequence length="57" mass="6337">LYKHCAATGWHPTPFRQALLVALPKPGKKDYSSPCSYRLIALLSTLGKGLERLIAQR</sequence>
<dbReference type="STRING" id="1388766.A0A017S1S6"/>
<organism evidence="1 2">
    <name type="scientific">Aspergillus ruber (strain CBS 135680)</name>
    <dbReference type="NCBI Taxonomy" id="1388766"/>
    <lineage>
        <taxon>Eukaryota</taxon>
        <taxon>Fungi</taxon>
        <taxon>Dikarya</taxon>
        <taxon>Ascomycota</taxon>
        <taxon>Pezizomycotina</taxon>
        <taxon>Eurotiomycetes</taxon>
        <taxon>Eurotiomycetidae</taxon>
        <taxon>Eurotiales</taxon>
        <taxon>Aspergillaceae</taxon>
        <taxon>Aspergillus</taxon>
        <taxon>Aspergillus subgen. Aspergillus</taxon>
    </lineage>
</organism>
<protein>
    <submittedName>
        <fullName evidence="1">Uncharacterized protein</fullName>
    </submittedName>
</protein>
<dbReference type="RefSeq" id="XP_040633790.1">
    <property type="nucleotide sequence ID" value="XM_040783416.1"/>
</dbReference>
<dbReference type="GeneID" id="63698540"/>
<dbReference type="OrthoDB" id="4510570at2759"/>
<proteinExistence type="predicted"/>
<dbReference type="Proteomes" id="UP000019804">
    <property type="component" value="Unassembled WGS sequence"/>
</dbReference>
<dbReference type="AlphaFoldDB" id="A0A017S1S6"/>
<feature type="non-terminal residue" evidence="1">
    <location>
        <position position="1"/>
    </location>
</feature>
<keyword evidence="2" id="KW-1185">Reference proteome</keyword>
<accession>A0A017S1S6</accession>
<evidence type="ECO:0000313" key="1">
    <source>
        <dbReference type="EMBL" id="EYE90100.1"/>
    </source>
</evidence>
<evidence type="ECO:0000313" key="2">
    <source>
        <dbReference type="Proteomes" id="UP000019804"/>
    </source>
</evidence>
<dbReference type="HOGENOM" id="CLU_204930_0_0_1"/>
<dbReference type="PANTHER" id="PTHR33481:SF1">
    <property type="entry name" value="ENDONUCLEASE_EXONUCLEASE_PHOSPHATASE DOMAIN-CONTAINING PROTEIN-RELATED"/>
    <property type="match status" value="1"/>
</dbReference>
<name>A0A017S1S6_ASPRC</name>
<reference evidence="2" key="1">
    <citation type="journal article" date="2014" name="Nat. Commun.">
        <title>Genomic adaptations of the halophilic Dead Sea filamentous fungus Eurotium rubrum.</title>
        <authorList>
            <person name="Kis-Papo T."/>
            <person name="Weig A.R."/>
            <person name="Riley R."/>
            <person name="Persoh D."/>
            <person name="Salamov A."/>
            <person name="Sun H."/>
            <person name="Lipzen A."/>
            <person name="Wasser S.P."/>
            <person name="Rambold G."/>
            <person name="Grigoriev I.V."/>
            <person name="Nevo E."/>
        </authorList>
    </citation>
    <scope>NUCLEOTIDE SEQUENCE [LARGE SCALE GENOMIC DNA]</scope>
    <source>
        <strain evidence="2">CBS 135680</strain>
    </source>
</reference>
<dbReference type="EMBL" id="KK088472">
    <property type="protein sequence ID" value="EYE90100.1"/>
    <property type="molecule type" value="Genomic_DNA"/>
</dbReference>
<gene>
    <name evidence="1" type="ORF">EURHEDRAFT_432226</name>
</gene>
<dbReference type="PANTHER" id="PTHR33481">
    <property type="entry name" value="REVERSE TRANSCRIPTASE"/>
    <property type="match status" value="1"/>
</dbReference>